<evidence type="ECO:0000313" key="2">
    <source>
        <dbReference type="EMBL" id="KAJ6441357.1"/>
    </source>
</evidence>
<gene>
    <name evidence="2" type="ORF">O9K51_04905</name>
</gene>
<name>A0AB34FQ46_9HYPO</name>
<dbReference type="Proteomes" id="UP001163105">
    <property type="component" value="Unassembled WGS sequence"/>
</dbReference>
<evidence type="ECO:0000259" key="1">
    <source>
        <dbReference type="Pfam" id="PF00485"/>
    </source>
</evidence>
<evidence type="ECO:0000313" key="3">
    <source>
        <dbReference type="Proteomes" id="UP001163105"/>
    </source>
</evidence>
<feature type="domain" description="Phosphoribulokinase/uridine kinase" evidence="1">
    <location>
        <begin position="34"/>
        <end position="198"/>
    </location>
</feature>
<dbReference type="InterPro" id="IPR027417">
    <property type="entry name" value="P-loop_NTPase"/>
</dbReference>
<dbReference type="SUPFAM" id="SSF52540">
    <property type="entry name" value="P-loop containing nucleoside triphosphate hydrolases"/>
    <property type="match status" value="1"/>
</dbReference>
<protein>
    <submittedName>
        <fullName evidence="2">Kinase-related protein</fullName>
    </submittedName>
</protein>
<comment type="caution">
    <text evidence="2">The sequence shown here is derived from an EMBL/GenBank/DDBJ whole genome shotgun (WGS) entry which is preliminary data.</text>
</comment>
<keyword evidence="2" id="KW-0808">Transferase</keyword>
<dbReference type="Pfam" id="PF00485">
    <property type="entry name" value="PRK"/>
    <property type="match status" value="1"/>
</dbReference>
<organism evidence="2 3">
    <name type="scientific">Purpureocillium lavendulum</name>
    <dbReference type="NCBI Taxonomy" id="1247861"/>
    <lineage>
        <taxon>Eukaryota</taxon>
        <taxon>Fungi</taxon>
        <taxon>Dikarya</taxon>
        <taxon>Ascomycota</taxon>
        <taxon>Pezizomycotina</taxon>
        <taxon>Sordariomycetes</taxon>
        <taxon>Hypocreomycetidae</taxon>
        <taxon>Hypocreales</taxon>
        <taxon>Ophiocordycipitaceae</taxon>
        <taxon>Purpureocillium</taxon>
    </lineage>
</organism>
<proteinExistence type="predicted"/>
<dbReference type="EMBL" id="JAQHRD010000004">
    <property type="protein sequence ID" value="KAJ6441357.1"/>
    <property type="molecule type" value="Genomic_DNA"/>
</dbReference>
<dbReference type="GO" id="GO:0016301">
    <property type="term" value="F:kinase activity"/>
    <property type="evidence" value="ECO:0007669"/>
    <property type="project" value="UniProtKB-KW"/>
</dbReference>
<keyword evidence="2" id="KW-0418">Kinase</keyword>
<dbReference type="AlphaFoldDB" id="A0AB34FQ46"/>
<keyword evidence="3" id="KW-1185">Reference proteome</keyword>
<sequence length="240" mass="26591">MTVTHNPPLNPESFEEAVARLALKTLTSPSGRVMIAIAGIPGSGKTTLAQAVSDKINNLHKTNSSPDQKLCSVLPMDGFHLYRSQLAAMPDPVMAIHRRGAAFTFDAERFHDLVVSLRRPVLDISGAIYAPSFDHALKDPVEDDISVFPHSRILIFEGLYLALDRSPWNKTAELMDELWFVETDREVARSRLVKRHVATGIVVDEASARYRIASTDFLNADDILAHRLPVQELIVTDAKV</sequence>
<accession>A0AB34FQ46</accession>
<dbReference type="InterPro" id="IPR006083">
    <property type="entry name" value="PRK/URK"/>
</dbReference>
<dbReference type="GO" id="GO:0005524">
    <property type="term" value="F:ATP binding"/>
    <property type="evidence" value="ECO:0007669"/>
    <property type="project" value="InterPro"/>
</dbReference>
<dbReference type="Gene3D" id="3.40.50.300">
    <property type="entry name" value="P-loop containing nucleotide triphosphate hydrolases"/>
    <property type="match status" value="2"/>
</dbReference>
<reference evidence="2" key="1">
    <citation type="submission" date="2023-01" db="EMBL/GenBank/DDBJ databases">
        <title>The growth and conidiation of Purpureocillium lavendulum are regulated by nitrogen source and histone H3K14 acetylation.</title>
        <authorList>
            <person name="Tang P."/>
            <person name="Han J."/>
            <person name="Zhang C."/>
            <person name="Tang P."/>
            <person name="Qi F."/>
            <person name="Zhang K."/>
            <person name="Liang L."/>
        </authorList>
    </citation>
    <scope>NUCLEOTIDE SEQUENCE</scope>
    <source>
        <strain evidence="2">YMF1.00683</strain>
    </source>
</reference>
<dbReference type="PANTHER" id="PTHR10285">
    <property type="entry name" value="URIDINE KINASE"/>
    <property type="match status" value="1"/>
</dbReference>